<dbReference type="InterPro" id="IPR029055">
    <property type="entry name" value="Ntn_hydrolases_N"/>
</dbReference>
<proteinExistence type="inferred from homology"/>
<accession>A0A956RNL2</accession>
<gene>
    <name evidence="3" type="ORF">KC729_03990</name>
</gene>
<evidence type="ECO:0000256" key="1">
    <source>
        <dbReference type="ARBA" id="ARBA00009381"/>
    </source>
</evidence>
<dbReference type="InterPro" id="IPR051792">
    <property type="entry name" value="GGT_bact"/>
</dbReference>
<dbReference type="PANTHER" id="PTHR43199">
    <property type="entry name" value="GLUTATHIONE HYDROLASE"/>
    <property type="match status" value="1"/>
</dbReference>
<evidence type="ECO:0000313" key="4">
    <source>
        <dbReference type="Proteomes" id="UP000697710"/>
    </source>
</evidence>
<keyword evidence="3" id="KW-0012">Acyltransferase</keyword>
<dbReference type="SUPFAM" id="SSF56235">
    <property type="entry name" value="N-terminal nucleophile aminohydrolases (Ntn hydrolases)"/>
    <property type="match status" value="1"/>
</dbReference>
<dbReference type="GO" id="GO:0103068">
    <property type="term" value="F:leukotriene C4 gamma-glutamyl transferase activity"/>
    <property type="evidence" value="ECO:0007669"/>
    <property type="project" value="UniProtKB-EC"/>
</dbReference>
<dbReference type="Pfam" id="PF01019">
    <property type="entry name" value="G_glu_transpept"/>
    <property type="match status" value="1"/>
</dbReference>
<evidence type="ECO:0000313" key="3">
    <source>
        <dbReference type="EMBL" id="MCA9726820.1"/>
    </source>
</evidence>
<name>A0A956RNL2_UNCEI</name>
<dbReference type="AlphaFoldDB" id="A0A956RNL2"/>
<reference evidence="3" key="2">
    <citation type="journal article" date="2021" name="Microbiome">
        <title>Successional dynamics and alternative stable states in a saline activated sludge microbial community over 9 years.</title>
        <authorList>
            <person name="Wang Y."/>
            <person name="Ye J."/>
            <person name="Ju F."/>
            <person name="Liu L."/>
            <person name="Boyd J.A."/>
            <person name="Deng Y."/>
            <person name="Parks D.H."/>
            <person name="Jiang X."/>
            <person name="Yin X."/>
            <person name="Woodcroft B.J."/>
            <person name="Tyson G.W."/>
            <person name="Hugenholtz P."/>
            <person name="Polz M.F."/>
            <person name="Zhang T."/>
        </authorList>
    </citation>
    <scope>NUCLEOTIDE SEQUENCE</scope>
    <source>
        <strain evidence="3">HKST-UBA01</strain>
    </source>
</reference>
<comment type="similarity">
    <text evidence="1">Belongs to the gamma-glutamyltransferase family.</text>
</comment>
<sequence length="85" mass="8435">MMTVEPLTHPNRTTASTAGSHAAVAATAFPAATDSALEMLRRGGNAVDAAVAAAWALAVCEPSGSGLGGQAIALIHLPDGRDLVL</sequence>
<dbReference type="EC" id="2.3.2.2" evidence="3"/>
<dbReference type="Proteomes" id="UP000697710">
    <property type="component" value="Unassembled WGS sequence"/>
</dbReference>
<feature type="non-terminal residue" evidence="3">
    <location>
        <position position="85"/>
    </location>
</feature>
<dbReference type="EMBL" id="JAGQHR010000071">
    <property type="protein sequence ID" value="MCA9726820.1"/>
    <property type="molecule type" value="Genomic_DNA"/>
</dbReference>
<keyword evidence="3" id="KW-0808">Transferase</keyword>
<reference evidence="3" key="1">
    <citation type="submission" date="2020-04" db="EMBL/GenBank/DDBJ databases">
        <authorList>
            <person name="Zhang T."/>
        </authorList>
    </citation>
    <scope>NUCLEOTIDE SEQUENCE</scope>
    <source>
        <strain evidence="3">HKST-UBA01</strain>
    </source>
</reference>
<feature type="region of interest" description="Disordered" evidence="2">
    <location>
        <begin position="1"/>
        <end position="20"/>
    </location>
</feature>
<protein>
    <submittedName>
        <fullName evidence="3">Gamma-glutamyltransferase</fullName>
        <ecNumber evidence="3">2.3.2.2</ecNumber>
    </submittedName>
</protein>
<organism evidence="3 4">
    <name type="scientific">Eiseniibacteriota bacterium</name>
    <dbReference type="NCBI Taxonomy" id="2212470"/>
    <lineage>
        <taxon>Bacteria</taxon>
        <taxon>Candidatus Eiseniibacteriota</taxon>
    </lineage>
</organism>
<dbReference type="PANTHER" id="PTHR43199:SF1">
    <property type="entry name" value="GLUTATHIONE HYDROLASE PROENZYME"/>
    <property type="match status" value="1"/>
</dbReference>
<comment type="caution">
    <text evidence="3">The sequence shown here is derived from an EMBL/GenBank/DDBJ whole genome shotgun (WGS) entry which is preliminary data.</text>
</comment>
<evidence type="ECO:0000256" key="2">
    <source>
        <dbReference type="SAM" id="MobiDB-lite"/>
    </source>
</evidence>